<evidence type="ECO:0000256" key="3">
    <source>
        <dbReference type="SAM" id="MobiDB-lite"/>
    </source>
</evidence>
<feature type="compositionally biased region" description="Basic and acidic residues" evidence="3">
    <location>
        <begin position="16"/>
        <end position="30"/>
    </location>
</feature>
<dbReference type="SMART" id="SM01288">
    <property type="entry name" value="FISNA"/>
    <property type="match status" value="1"/>
</dbReference>
<dbReference type="AlphaFoldDB" id="A0AA88N9Z2"/>
<dbReference type="InterPro" id="IPR051261">
    <property type="entry name" value="NLR"/>
</dbReference>
<gene>
    <name evidence="5" type="ORF">Q5P01_008327</name>
</gene>
<keyword evidence="2" id="KW-0677">Repeat</keyword>
<dbReference type="Proteomes" id="UP001187415">
    <property type="component" value="Unassembled WGS sequence"/>
</dbReference>
<dbReference type="EMBL" id="JAUPFM010000005">
    <property type="protein sequence ID" value="KAK2852051.1"/>
    <property type="molecule type" value="Genomic_DNA"/>
</dbReference>
<evidence type="ECO:0000259" key="4">
    <source>
        <dbReference type="SMART" id="SM01288"/>
    </source>
</evidence>
<evidence type="ECO:0000256" key="1">
    <source>
        <dbReference type="ARBA" id="ARBA00022614"/>
    </source>
</evidence>
<comment type="caution">
    <text evidence="5">The sequence shown here is derived from an EMBL/GenBank/DDBJ whole genome shotgun (WGS) entry which is preliminary data.</text>
</comment>
<accession>A0AA88N9Z2</accession>
<dbReference type="PANTHER" id="PTHR24106">
    <property type="entry name" value="NACHT, LRR AND CARD DOMAINS-CONTAINING"/>
    <property type="match status" value="1"/>
</dbReference>
<evidence type="ECO:0000313" key="5">
    <source>
        <dbReference type="EMBL" id="KAK2852051.1"/>
    </source>
</evidence>
<dbReference type="InterPro" id="IPR029495">
    <property type="entry name" value="NACHT-assoc"/>
</dbReference>
<keyword evidence="1" id="KW-0433">Leucine-rich repeat</keyword>
<protein>
    <recommendedName>
        <fullName evidence="4">FISNA domain-containing protein</fullName>
    </recommendedName>
</protein>
<evidence type="ECO:0000256" key="2">
    <source>
        <dbReference type="ARBA" id="ARBA00022737"/>
    </source>
</evidence>
<proteinExistence type="predicted"/>
<sequence length="235" mass="27004">MDQCEDGEEGVPPSKRKPESQRPEKLHRPDSAGPGPEPNFVSTESNWSMEPPFHFRQSADERVDEQSLQVPSGQSAKQHQTHLDSIFMLLEDNIVTFVKNELKKIQNSLSPDYQEWLEDEEMCDGEDEKQRRSNRESVLKITVNVLRRMKEEQLADCLHSKTSDAGCQHKLKLNLQKKFQIVFEGITKTGNPVLLNQIYTELYVTEGGTGEVNDEHEGGAWWRTMDDTRSEEVFL</sequence>
<feature type="compositionally biased region" description="Polar residues" evidence="3">
    <location>
        <begin position="66"/>
        <end position="77"/>
    </location>
</feature>
<organism evidence="5 6">
    <name type="scientific">Channa striata</name>
    <name type="common">Snakehead murrel</name>
    <name type="synonym">Ophicephalus striatus</name>
    <dbReference type="NCBI Taxonomy" id="64152"/>
    <lineage>
        <taxon>Eukaryota</taxon>
        <taxon>Metazoa</taxon>
        <taxon>Chordata</taxon>
        <taxon>Craniata</taxon>
        <taxon>Vertebrata</taxon>
        <taxon>Euteleostomi</taxon>
        <taxon>Actinopterygii</taxon>
        <taxon>Neopterygii</taxon>
        <taxon>Teleostei</taxon>
        <taxon>Neoteleostei</taxon>
        <taxon>Acanthomorphata</taxon>
        <taxon>Anabantaria</taxon>
        <taxon>Anabantiformes</taxon>
        <taxon>Channoidei</taxon>
        <taxon>Channidae</taxon>
        <taxon>Channa</taxon>
    </lineage>
</organism>
<dbReference type="Pfam" id="PF14484">
    <property type="entry name" value="FISNA"/>
    <property type="match status" value="1"/>
</dbReference>
<keyword evidence="6" id="KW-1185">Reference proteome</keyword>
<feature type="region of interest" description="Disordered" evidence="3">
    <location>
        <begin position="1"/>
        <end position="51"/>
    </location>
</feature>
<feature type="region of interest" description="Disordered" evidence="3">
    <location>
        <begin position="58"/>
        <end position="77"/>
    </location>
</feature>
<reference evidence="5" key="1">
    <citation type="submission" date="2023-07" db="EMBL/GenBank/DDBJ databases">
        <title>Chromosome-level Genome Assembly of Striped Snakehead (Channa striata).</title>
        <authorList>
            <person name="Liu H."/>
        </authorList>
    </citation>
    <scope>NUCLEOTIDE SEQUENCE</scope>
    <source>
        <strain evidence="5">Gz</strain>
        <tissue evidence="5">Muscle</tissue>
    </source>
</reference>
<evidence type="ECO:0000313" key="6">
    <source>
        <dbReference type="Proteomes" id="UP001187415"/>
    </source>
</evidence>
<name>A0AA88N9Z2_CHASR</name>
<feature type="domain" description="FISNA" evidence="4">
    <location>
        <begin position="170"/>
        <end position="235"/>
    </location>
</feature>